<organism evidence="2 3">
    <name type="scientific">Protopolystoma xenopodis</name>
    <dbReference type="NCBI Taxonomy" id="117903"/>
    <lineage>
        <taxon>Eukaryota</taxon>
        <taxon>Metazoa</taxon>
        <taxon>Spiralia</taxon>
        <taxon>Lophotrochozoa</taxon>
        <taxon>Platyhelminthes</taxon>
        <taxon>Monogenea</taxon>
        <taxon>Polyopisthocotylea</taxon>
        <taxon>Polystomatidea</taxon>
        <taxon>Polystomatidae</taxon>
        <taxon>Protopolystoma</taxon>
    </lineage>
</organism>
<sequence>MTFTGSSIRPTGRSRLAGLSTALPDSPRSRPSGPLLGCPPHRSVGANADSKQPSPVNATRRQEQCRLHDFHRQTHQRRKTFQGQSSRHKPLLPVDESSASPGRPASVCFASPSIRAPLRLPQAMSGLGDRSSIESQAGSPPFAFMKSANWNNNATITNGLDALPSRQEPFPGRAIAQASMPVLAPVIPPSAGLTFLGNLQSGKTLSTSGYGTNMSALLGGKGPVGQKTTQCNYLRPDLNDMLVKMGLRAEVPYLTRKQVA</sequence>
<feature type="compositionally biased region" description="Basic and acidic residues" evidence="1">
    <location>
        <begin position="60"/>
        <end position="72"/>
    </location>
</feature>
<feature type="compositionally biased region" description="Basic residues" evidence="1">
    <location>
        <begin position="73"/>
        <end position="90"/>
    </location>
</feature>
<comment type="caution">
    <text evidence="2">The sequence shown here is derived from an EMBL/GenBank/DDBJ whole genome shotgun (WGS) entry which is preliminary data.</text>
</comment>
<evidence type="ECO:0000313" key="2">
    <source>
        <dbReference type="EMBL" id="VEL41878.1"/>
    </source>
</evidence>
<evidence type="ECO:0000313" key="3">
    <source>
        <dbReference type="Proteomes" id="UP000784294"/>
    </source>
</evidence>
<evidence type="ECO:0000256" key="1">
    <source>
        <dbReference type="SAM" id="MobiDB-lite"/>
    </source>
</evidence>
<dbReference type="EMBL" id="CAAALY010271461">
    <property type="protein sequence ID" value="VEL41878.1"/>
    <property type="molecule type" value="Genomic_DNA"/>
</dbReference>
<reference evidence="2" key="1">
    <citation type="submission" date="2018-11" db="EMBL/GenBank/DDBJ databases">
        <authorList>
            <consortium name="Pathogen Informatics"/>
        </authorList>
    </citation>
    <scope>NUCLEOTIDE SEQUENCE</scope>
</reference>
<feature type="compositionally biased region" description="Polar residues" evidence="1">
    <location>
        <begin position="49"/>
        <end position="59"/>
    </location>
</feature>
<proteinExistence type="predicted"/>
<feature type="region of interest" description="Disordered" evidence="1">
    <location>
        <begin position="1"/>
        <end position="104"/>
    </location>
</feature>
<gene>
    <name evidence="2" type="ORF">PXEA_LOCUS35318</name>
</gene>
<protein>
    <submittedName>
        <fullName evidence="2">Uncharacterized protein</fullName>
    </submittedName>
</protein>
<dbReference type="Proteomes" id="UP000784294">
    <property type="component" value="Unassembled WGS sequence"/>
</dbReference>
<dbReference type="OrthoDB" id="10649846at2759"/>
<accession>A0A448XPT6</accession>
<keyword evidence="3" id="KW-1185">Reference proteome</keyword>
<dbReference type="AlphaFoldDB" id="A0A448XPT6"/>
<name>A0A448XPT6_9PLAT</name>